<proteinExistence type="predicted"/>
<sequence length="355" mass="38606">MKKIILGACLSALAIGALPDSAAAWKATEATLQSTRNRVTETRDAVRAAERAINDGTDRLIAALKGHSGEQSAYQDKQIEANRRITDAAEQNATTRLRQEFRARAESGEFDPSPDSCLLAGAYRNGGGSGALRGSTTVAEARVQNDGGDPAVREGGTRFARSVVDDQIELAKGMGGFAEPTVNPAAILQNPTLTIETDEDRRAANRLVRNMTDPFPPRPVTEEELRTPEGVARAAARAVQKTRANAGLEAIAMVMNMKTEVGPATPWQPYIDDISNYNRPVGDQVSELQTLDFRTLRHYAPKPEVFHKRSALSEKQLLQEILDVMSVNTRLAYLQLELDSRTAIVQTQILSTLAN</sequence>
<dbReference type="Proteomes" id="UP001207582">
    <property type="component" value="Unassembled WGS sequence"/>
</dbReference>
<keyword evidence="1" id="KW-0732">Signal</keyword>
<name>A0ABT3J580_9RHOB</name>
<dbReference type="RefSeq" id="WP_264772292.1">
    <property type="nucleotide sequence ID" value="NZ_JAPDOG010000011.1"/>
</dbReference>
<organism evidence="2 3">
    <name type="scientific">Defluviimonas salinarum</name>
    <dbReference type="NCBI Taxonomy" id="2992147"/>
    <lineage>
        <taxon>Bacteria</taxon>
        <taxon>Pseudomonadati</taxon>
        <taxon>Pseudomonadota</taxon>
        <taxon>Alphaproteobacteria</taxon>
        <taxon>Rhodobacterales</taxon>
        <taxon>Paracoccaceae</taxon>
        <taxon>Albidovulum</taxon>
    </lineage>
</organism>
<evidence type="ECO:0000313" key="2">
    <source>
        <dbReference type="EMBL" id="MCW3782559.1"/>
    </source>
</evidence>
<evidence type="ECO:0000313" key="3">
    <source>
        <dbReference type="Proteomes" id="UP001207582"/>
    </source>
</evidence>
<feature type="chain" id="PRO_5045603310" evidence="1">
    <location>
        <begin position="23"/>
        <end position="355"/>
    </location>
</feature>
<protein>
    <submittedName>
        <fullName evidence="2">Uncharacterized protein</fullName>
    </submittedName>
</protein>
<evidence type="ECO:0000256" key="1">
    <source>
        <dbReference type="SAM" id="SignalP"/>
    </source>
</evidence>
<comment type="caution">
    <text evidence="2">The sequence shown here is derived from an EMBL/GenBank/DDBJ whole genome shotgun (WGS) entry which is preliminary data.</text>
</comment>
<dbReference type="EMBL" id="JAPDOG010000011">
    <property type="protein sequence ID" value="MCW3782559.1"/>
    <property type="molecule type" value="Genomic_DNA"/>
</dbReference>
<gene>
    <name evidence="2" type="ORF">OM960_13285</name>
</gene>
<feature type="signal peptide" evidence="1">
    <location>
        <begin position="1"/>
        <end position="22"/>
    </location>
</feature>
<reference evidence="2 3" key="1">
    <citation type="submission" date="2022-10" db="EMBL/GenBank/DDBJ databases">
        <title>Defluviimonas sp. CAU 1641 isolated from mud.</title>
        <authorList>
            <person name="Kim W."/>
        </authorList>
    </citation>
    <scope>NUCLEOTIDE SEQUENCE [LARGE SCALE GENOMIC DNA]</scope>
    <source>
        <strain evidence="2 3">CAU 1641</strain>
    </source>
</reference>
<keyword evidence="3" id="KW-1185">Reference proteome</keyword>
<accession>A0ABT3J580</accession>